<organism evidence="1 2">
    <name type="scientific">Paeniglutamicibacter gangotriensis Lz1y</name>
    <dbReference type="NCBI Taxonomy" id="1276920"/>
    <lineage>
        <taxon>Bacteria</taxon>
        <taxon>Bacillati</taxon>
        <taxon>Actinomycetota</taxon>
        <taxon>Actinomycetes</taxon>
        <taxon>Micrococcales</taxon>
        <taxon>Micrococcaceae</taxon>
        <taxon>Paeniglutamicibacter</taxon>
    </lineage>
</organism>
<comment type="caution">
    <text evidence="1">The sequence shown here is derived from an EMBL/GenBank/DDBJ whole genome shotgun (WGS) entry which is preliminary data.</text>
</comment>
<sequence length="145" mass="15709">MRTSKHHLSLLVQRTRCAMSKKGSIGLVGITHTCCNGVQAVLTTMGINKMDERGFVPAGELIADGRSRMAFGKVGVRHDDKYAVAVNDDGEILLTPLASVPLRELLIWENAQVREALSRGLLEAAAGDVDDLGDFTQFIDKDDDA</sequence>
<dbReference type="STRING" id="1276920.ADIAG_01938"/>
<dbReference type="AlphaFoldDB" id="M7MU99"/>
<dbReference type="EMBL" id="AOCK01000005">
    <property type="protein sequence ID" value="EMQ98510.1"/>
    <property type="molecule type" value="Genomic_DNA"/>
</dbReference>
<dbReference type="PATRIC" id="fig|1276920.7.peg.1939"/>
<gene>
    <name evidence="1" type="ORF">ADIAG_01938</name>
</gene>
<name>M7MU99_9MICC</name>
<evidence type="ECO:0000313" key="1">
    <source>
        <dbReference type="EMBL" id="EMQ98510.1"/>
    </source>
</evidence>
<protein>
    <submittedName>
        <fullName evidence="1">Uncharacterized protein</fullName>
    </submittedName>
</protein>
<proteinExistence type="predicted"/>
<reference evidence="1 2" key="1">
    <citation type="journal article" date="2013" name="Genome Announc.">
        <title>Draft Genome Sequence of Arthrobacter gangotriensis Strain Lz1yT, Isolated from a Penguin Rookery Soil Sample Collected in Antarctica, near the Indian Station Dakshin Gangotri.</title>
        <authorList>
            <person name="Shivaji S."/>
            <person name="Ara S."/>
            <person name="Bandi S."/>
            <person name="Singh A."/>
            <person name="Kumar Pinnaka A."/>
        </authorList>
    </citation>
    <scope>NUCLEOTIDE SEQUENCE [LARGE SCALE GENOMIC DNA]</scope>
    <source>
        <strain evidence="1 2">Lz1y</strain>
    </source>
</reference>
<accession>M7MU99</accession>
<evidence type="ECO:0000313" key="2">
    <source>
        <dbReference type="Proteomes" id="UP000012015"/>
    </source>
</evidence>
<dbReference type="Proteomes" id="UP000012015">
    <property type="component" value="Unassembled WGS sequence"/>
</dbReference>
<keyword evidence="2" id="KW-1185">Reference proteome</keyword>